<protein>
    <submittedName>
        <fullName evidence="1">Uncharacterized protein</fullName>
    </submittedName>
</protein>
<dbReference type="EMBL" id="JBELPZ010000005">
    <property type="protein sequence ID" value="MFL9844225.1"/>
    <property type="molecule type" value="Genomic_DNA"/>
</dbReference>
<keyword evidence="2" id="KW-1185">Reference proteome</keyword>
<reference evidence="1 2" key="1">
    <citation type="submission" date="2024-06" db="EMBL/GenBank/DDBJ databases">
        <authorList>
            <person name="Kaempfer P."/>
            <person name="Viver T."/>
        </authorList>
    </citation>
    <scope>NUCLEOTIDE SEQUENCE [LARGE SCALE GENOMIC DNA]</scope>
    <source>
        <strain evidence="1 2">ST-119</strain>
    </source>
</reference>
<accession>A0ABW8YW76</accession>
<name>A0ABW8YW76_9FLAO</name>
<gene>
    <name evidence="1" type="ORF">ABS766_07325</name>
</gene>
<comment type="caution">
    <text evidence="1">The sequence shown here is derived from an EMBL/GenBank/DDBJ whole genome shotgun (WGS) entry which is preliminary data.</text>
</comment>
<proteinExistence type="predicted"/>
<evidence type="ECO:0000313" key="1">
    <source>
        <dbReference type="EMBL" id="MFL9844225.1"/>
    </source>
</evidence>
<organism evidence="1 2">
    <name type="scientific">Flavobacterium rhizosphaerae</name>
    <dbReference type="NCBI Taxonomy" id="3163298"/>
    <lineage>
        <taxon>Bacteria</taxon>
        <taxon>Pseudomonadati</taxon>
        <taxon>Bacteroidota</taxon>
        <taxon>Flavobacteriia</taxon>
        <taxon>Flavobacteriales</taxon>
        <taxon>Flavobacteriaceae</taxon>
        <taxon>Flavobacterium</taxon>
    </lineage>
</organism>
<dbReference type="Proteomes" id="UP001629156">
    <property type="component" value="Unassembled WGS sequence"/>
</dbReference>
<sequence>MKDEEQKDIKFINKPLRLETDFFPKFYTDRDTLYLDITLDDCGEWGGPPEKYMLYKNTHEQYILYYERYRFNCDSINEYYGKKEQLELKKTIVLNKHTQRVLTGFLEDIMRAKISENISYDTASIYYIHANNGTFNVRVTTNQNKIKQDYYNFKENIGLPPNIYVFSVPDIDY</sequence>
<evidence type="ECO:0000313" key="2">
    <source>
        <dbReference type="Proteomes" id="UP001629156"/>
    </source>
</evidence>
<dbReference type="RefSeq" id="WP_408084477.1">
    <property type="nucleotide sequence ID" value="NZ_JBELPZ010000005.1"/>
</dbReference>